<feature type="binding site" evidence="12">
    <location>
        <begin position="169"/>
        <end position="176"/>
    </location>
    <ligand>
        <name>ATP</name>
        <dbReference type="ChEBI" id="CHEBI:30616"/>
    </ligand>
</feature>
<evidence type="ECO:0000256" key="11">
    <source>
        <dbReference type="ARBA" id="ARBA00023310"/>
    </source>
</evidence>
<comment type="subcellular location">
    <subcellularLocation>
        <location evidence="12">Cell membrane</location>
        <topology evidence="12">Peripheral membrane protein</topology>
    </subcellularLocation>
    <subcellularLocation>
        <location evidence="1">Membrane</location>
    </subcellularLocation>
</comment>
<feature type="domain" description="ATP synthase alpha subunit C-terminal" evidence="14">
    <location>
        <begin position="371"/>
        <end position="496"/>
    </location>
</feature>
<keyword evidence="10 12" id="KW-0139">CF(1)</keyword>
<dbReference type="SUPFAM" id="SSF52540">
    <property type="entry name" value="P-loop containing nucleoside triphosphate hydrolases"/>
    <property type="match status" value="1"/>
</dbReference>
<comment type="catalytic activity">
    <reaction evidence="12">
        <text>ATP + H2O + 4 H(+)(in) = ADP + phosphate + 5 H(+)(out)</text>
        <dbReference type="Rhea" id="RHEA:57720"/>
        <dbReference type="ChEBI" id="CHEBI:15377"/>
        <dbReference type="ChEBI" id="CHEBI:15378"/>
        <dbReference type="ChEBI" id="CHEBI:30616"/>
        <dbReference type="ChEBI" id="CHEBI:43474"/>
        <dbReference type="ChEBI" id="CHEBI:456216"/>
        <dbReference type="EC" id="7.1.2.2"/>
    </reaction>
</comment>
<evidence type="ECO:0000313" key="16">
    <source>
        <dbReference type="EMBL" id="MEQ2379126.1"/>
    </source>
</evidence>
<comment type="caution">
    <text evidence="16">The sequence shown here is derived from an EMBL/GenBank/DDBJ whole genome shotgun (WGS) entry which is preliminary data.</text>
</comment>
<dbReference type="InterPro" id="IPR038376">
    <property type="entry name" value="ATP_synth_asu_C_sf"/>
</dbReference>
<keyword evidence="9 12" id="KW-0472">Membrane</keyword>
<evidence type="ECO:0000256" key="10">
    <source>
        <dbReference type="ARBA" id="ARBA00023196"/>
    </source>
</evidence>
<keyword evidence="12" id="KW-0375">Hydrogen ion transport</keyword>
<dbReference type="PIRSF" id="PIRSF039088">
    <property type="entry name" value="F_ATPase_subunit_alpha"/>
    <property type="match status" value="1"/>
</dbReference>
<dbReference type="CDD" id="cd18116">
    <property type="entry name" value="ATP-synt_F1_alpha_N"/>
    <property type="match status" value="1"/>
</dbReference>
<evidence type="ECO:0000256" key="2">
    <source>
        <dbReference type="ARBA" id="ARBA00008936"/>
    </source>
</evidence>
<dbReference type="InterPro" id="IPR033732">
    <property type="entry name" value="ATP_synth_F1_a_nt-bd_dom"/>
</dbReference>
<dbReference type="InterPro" id="IPR023366">
    <property type="entry name" value="ATP_synth_asu-like_sf"/>
</dbReference>
<keyword evidence="3 12" id="KW-0813">Transport</keyword>
<dbReference type="InterPro" id="IPR036121">
    <property type="entry name" value="ATPase_F1/V1/A1_a/bsu_N_sf"/>
</dbReference>
<dbReference type="CDD" id="cd18113">
    <property type="entry name" value="ATP-synt_F1_alpha_C"/>
    <property type="match status" value="1"/>
</dbReference>
<feature type="domain" description="ATPase F1/V1/A1 complex alpha/beta subunit N-terminal" evidence="15">
    <location>
        <begin position="25"/>
        <end position="92"/>
    </location>
</feature>
<dbReference type="Gene3D" id="1.20.150.20">
    <property type="entry name" value="ATP synthase alpha/beta chain, C-terminal domain"/>
    <property type="match status" value="1"/>
</dbReference>
<dbReference type="InterPro" id="IPR005294">
    <property type="entry name" value="ATP_synth_F1_asu"/>
</dbReference>
<dbReference type="Gene3D" id="3.40.50.300">
    <property type="entry name" value="P-loop containing nucleotide triphosphate hydrolases"/>
    <property type="match status" value="1"/>
</dbReference>
<keyword evidence="4 12" id="KW-1003">Cell membrane</keyword>
<dbReference type="RefSeq" id="WP_022501448.1">
    <property type="nucleotide sequence ID" value="NZ_DAWDAH010000001.1"/>
</dbReference>
<keyword evidence="7 12" id="KW-1278">Translocase</keyword>
<evidence type="ECO:0000256" key="12">
    <source>
        <dbReference type="HAMAP-Rule" id="MF_01346"/>
    </source>
</evidence>
<evidence type="ECO:0000256" key="8">
    <source>
        <dbReference type="ARBA" id="ARBA00023065"/>
    </source>
</evidence>
<keyword evidence="6 12" id="KW-0067">ATP-binding</keyword>
<dbReference type="NCBIfam" id="NF009884">
    <property type="entry name" value="PRK13343.1"/>
    <property type="match status" value="1"/>
</dbReference>
<dbReference type="PROSITE" id="PS00152">
    <property type="entry name" value="ATPASE_ALPHA_BETA"/>
    <property type="match status" value="1"/>
</dbReference>
<dbReference type="EC" id="7.1.2.2" evidence="12"/>
<dbReference type="Gene3D" id="2.40.30.20">
    <property type="match status" value="1"/>
</dbReference>
<dbReference type="PANTHER" id="PTHR48082">
    <property type="entry name" value="ATP SYNTHASE SUBUNIT ALPHA, MITOCHONDRIAL"/>
    <property type="match status" value="1"/>
</dbReference>
<keyword evidence="8 12" id="KW-0406">Ion transport</keyword>
<sequence>MNLRPEEISSVIKEQIKRYSAELEVSEVGTVIQVADGIARIHGLEKAMQGELLEFPGEVYGMVLNLEEDNVGAVLLGDSRNISEGDTVKTTGRVVEVPVGDALTGRVVNALGQPIDGKGPINTDKTRQIERVASGVITRKSVSVPLQTGIKAIDAMVPIGRGQRELIIGDRQTGKTAIAIDTIINQKGQGVHCIYVAIGQKASTVASIVKTLEEYGAMSYTTVVASTASELAPLQYIAPYSGCAIGEEWMENGEDVLVVYDDLSKHAAAYRTLSLLLKRAPGREAYPGDVFYLHSRLLERAARMSDEYGGGSLTALPIIETQAGDVSAYIPTNVISITDGQIYLETEMFNSGFRPAINAGLSVSRVGGSAQIKAIKKIAAPIRTELAQYRELASFSQFGSELDADTKEKLAQGERIREMLKQPQYKPMPVEYQVIIIYAVTKKFVIDIPVDKILDFEQGLFDFIDTKYPQIPESIKETKELSEDTEKLLVSAIEEFKKTFNC</sequence>
<organism evidence="16 17">
    <name type="scientific">[Lactobacillus] rogosae</name>
    <dbReference type="NCBI Taxonomy" id="706562"/>
    <lineage>
        <taxon>Bacteria</taxon>
        <taxon>Bacillati</taxon>
        <taxon>Bacillota</taxon>
        <taxon>Clostridia</taxon>
        <taxon>Lachnospirales</taxon>
        <taxon>Lachnospiraceae</taxon>
        <taxon>Lachnospira</taxon>
    </lineage>
</organism>
<feature type="domain" description="ATPase F1/V1/A1 complex alpha/beta subunit nucleotide-binding" evidence="13">
    <location>
        <begin position="149"/>
        <end position="364"/>
    </location>
</feature>
<dbReference type="SUPFAM" id="SSF47917">
    <property type="entry name" value="C-terminal domain of alpha and beta subunits of F1 ATP synthase"/>
    <property type="match status" value="1"/>
</dbReference>
<comment type="similarity">
    <text evidence="2 12">Belongs to the ATPase alpha/beta chains family.</text>
</comment>
<dbReference type="InterPro" id="IPR000194">
    <property type="entry name" value="ATPase_F1/V1/A1_a/bsu_nucl-bd"/>
</dbReference>
<evidence type="ECO:0000256" key="5">
    <source>
        <dbReference type="ARBA" id="ARBA00022741"/>
    </source>
</evidence>
<dbReference type="InterPro" id="IPR000793">
    <property type="entry name" value="ATP_synth_asu_C"/>
</dbReference>
<evidence type="ECO:0000259" key="13">
    <source>
        <dbReference type="Pfam" id="PF00006"/>
    </source>
</evidence>
<evidence type="ECO:0000256" key="1">
    <source>
        <dbReference type="ARBA" id="ARBA00004370"/>
    </source>
</evidence>
<evidence type="ECO:0000256" key="6">
    <source>
        <dbReference type="ARBA" id="ARBA00022840"/>
    </source>
</evidence>
<dbReference type="SUPFAM" id="SSF50615">
    <property type="entry name" value="N-terminal domain of alpha and beta subunits of F1 ATP synthase"/>
    <property type="match status" value="1"/>
</dbReference>
<reference evidence="16 17" key="1">
    <citation type="submission" date="2024-03" db="EMBL/GenBank/DDBJ databases">
        <title>Human intestinal bacterial collection.</title>
        <authorList>
            <person name="Pauvert C."/>
            <person name="Hitch T.C.A."/>
            <person name="Clavel T."/>
        </authorList>
    </citation>
    <scope>NUCLEOTIDE SEQUENCE [LARGE SCALE GENOMIC DNA]</scope>
    <source>
        <strain evidence="16 17">CLA-AA-H255</strain>
    </source>
</reference>
<evidence type="ECO:0000259" key="15">
    <source>
        <dbReference type="Pfam" id="PF02874"/>
    </source>
</evidence>
<comment type="function">
    <text evidence="12">Produces ATP from ADP in the presence of a proton gradient across the membrane. The alpha chain is a regulatory subunit.</text>
</comment>
<dbReference type="PANTHER" id="PTHR48082:SF2">
    <property type="entry name" value="ATP SYNTHASE SUBUNIT ALPHA, MITOCHONDRIAL"/>
    <property type="match status" value="1"/>
</dbReference>
<dbReference type="Pfam" id="PF00306">
    <property type="entry name" value="ATP-synt_ab_C"/>
    <property type="match status" value="1"/>
</dbReference>
<keyword evidence="17" id="KW-1185">Reference proteome</keyword>
<dbReference type="Pfam" id="PF02874">
    <property type="entry name" value="ATP-synt_ab_N"/>
    <property type="match status" value="1"/>
</dbReference>
<dbReference type="HAMAP" id="MF_01346">
    <property type="entry name" value="ATP_synth_alpha_bact"/>
    <property type="match status" value="1"/>
</dbReference>
<feature type="site" description="Required for activity" evidence="12">
    <location>
        <position position="362"/>
    </location>
</feature>
<dbReference type="InterPro" id="IPR004100">
    <property type="entry name" value="ATPase_F1/V1/A1_a/bsu_N"/>
</dbReference>
<protein>
    <recommendedName>
        <fullName evidence="12">ATP synthase subunit alpha</fullName>
        <ecNumber evidence="12">7.1.2.2</ecNumber>
    </recommendedName>
    <alternativeName>
        <fullName evidence="12">ATP synthase F1 sector subunit alpha</fullName>
    </alternativeName>
    <alternativeName>
        <fullName evidence="12">F-ATPase subunit alpha</fullName>
    </alternativeName>
</protein>
<evidence type="ECO:0000256" key="7">
    <source>
        <dbReference type="ARBA" id="ARBA00022967"/>
    </source>
</evidence>
<name>A0ABV1BTQ1_9FIRM</name>
<dbReference type="Proteomes" id="UP001442364">
    <property type="component" value="Unassembled WGS sequence"/>
</dbReference>
<proteinExistence type="inferred from homology"/>
<dbReference type="InterPro" id="IPR027417">
    <property type="entry name" value="P-loop_NTPase"/>
</dbReference>
<keyword evidence="11 12" id="KW-0066">ATP synthesis</keyword>
<dbReference type="InterPro" id="IPR020003">
    <property type="entry name" value="ATPase_a/bsu_AS"/>
</dbReference>
<dbReference type="NCBIfam" id="TIGR00962">
    <property type="entry name" value="atpA"/>
    <property type="match status" value="1"/>
</dbReference>
<evidence type="ECO:0000256" key="9">
    <source>
        <dbReference type="ARBA" id="ARBA00023136"/>
    </source>
</evidence>
<accession>A0ABV1BTQ1</accession>
<evidence type="ECO:0000256" key="4">
    <source>
        <dbReference type="ARBA" id="ARBA00022475"/>
    </source>
</evidence>
<gene>
    <name evidence="12 16" type="primary">atpA</name>
    <name evidence="16" type="ORF">WMO14_04410</name>
</gene>
<dbReference type="EMBL" id="JBBMER010000003">
    <property type="protein sequence ID" value="MEQ2379126.1"/>
    <property type="molecule type" value="Genomic_DNA"/>
</dbReference>
<evidence type="ECO:0000256" key="3">
    <source>
        <dbReference type="ARBA" id="ARBA00022448"/>
    </source>
</evidence>
<dbReference type="CDD" id="cd01132">
    <property type="entry name" value="F1-ATPase_alpha_CD"/>
    <property type="match status" value="1"/>
</dbReference>
<evidence type="ECO:0000259" key="14">
    <source>
        <dbReference type="Pfam" id="PF00306"/>
    </source>
</evidence>
<keyword evidence="5 12" id="KW-0547">Nucleotide-binding</keyword>
<dbReference type="Pfam" id="PF00006">
    <property type="entry name" value="ATP-synt_ab"/>
    <property type="match status" value="1"/>
</dbReference>
<evidence type="ECO:0000313" key="17">
    <source>
        <dbReference type="Proteomes" id="UP001442364"/>
    </source>
</evidence>